<evidence type="ECO:0000256" key="8">
    <source>
        <dbReference type="ARBA" id="ARBA00022989"/>
    </source>
</evidence>
<evidence type="ECO:0000256" key="9">
    <source>
        <dbReference type="ARBA" id="ARBA00023136"/>
    </source>
</evidence>
<dbReference type="InterPro" id="IPR038072">
    <property type="entry name" value="GspK_central_sf"/>
</dbReference>
<evidence type="ECO:0000256" key="5">
    <source>
        <dbReference type="ARBA" id="ARBA00022519"/>
    </source>
</evidence>
<evidence type="ECO:0000256" key="4">
    <source>
        <dbReference type="ARBA" id="ARBA00022475"/>
    </source>
</evidence>
<name>A0A6I3SV83_9BURK</name>
<keyword evidence="9 10" id="KW-0472">Membrane</keyword>
<protein>
    <recommendedName>
        <fullName evidence="10">Type II secretion system protein K</fullName>
    </recommendedName>
</protein>
<dbReference type="EMBL" id="WNKZ01000020">
    <property type="protein sequence ID" value="MTV52954.1"/>
    <property type="molecule type" value="Genomic_DNA"/>
</dbReference>
<evidence type="ECO:0000313" key="16">
    <source>
        <dbReference type="Proteomes" id="UP000430634"/>
    </source>
</evidence>
<keyword evidence="5 10" id="KW-0997">Cell inner membrane</keyword>
<dbReference type="InterPro" id="IPR045584">
    <property type="entry name" value="Pilin-like"/>
</dbReference>
<evidence type="ECO:0000259" key="14">
    <source>
        <dbReference type="Pfam" id="PF21687"/>
    </source>
</evidence>
<feature type="domain" description="T2SS protein K second SAM-like" evidence="13">
    <location>
        <begin position="261"/>
        <end position="296"/>
    </location>
</feature>
<keyword evidence="7" id="KW-0653">Protein transport</keyword>
<organism evidence="15 16">
    <name type="scientific">Pseudoduganella buxea</name>
    <dbReference type="NCBI Taxonomy" id="1949069"/>
    <lineage>
        <taxon>Bacteria</taxon>
        <taxon>Pseudomonadati</taxon>
        <taxon>Pseudomonadota</taxon>
        <taxon>Betaproteobacteria</taxon>
        <taxon>Burkholderiales</taxon>
        <taxon>Oxalobacteraceae</taxon>
        <taxon>Telluria group</taxon>
        <taxon>Pseudoduganella</taxon>
    </lineage>
</organism>
<feature type="transmembrane region" description="Helical" evidence="12">
    <location>
        <begin position="16"/>
        <end position="38"/>
    </location>
</feature>
<evidence type="ECO:0000256" key="3">
    <source>
        <dbReference type="ARBA" id="ARBA00022448"/>
    </source>
</evidence>
<feature type="compositionally biased region" description="Gly residues" evidence="11">
    <location>
        <begin position="185"/>
        <end position="201"/>
    </location>
</feature>
<evidence type="ECO:0000256" key="1">
    <source>
        <dbReference type="ARBA" id="ARBA00004533"/>
    </source>
</evidence>
<feature type="domain" description="T2SS protein K first SAM-like" evidence="14">
    <location>
        <begin position="124"/>
        <end position="256"/>
    </location>
</feature>
<dbReference type="SUPFAM" id="SSF158544">
    <property type="entry name" value="GspK insert domain-like"/>
    <property type="match status" value="1"/>
</dbReference>
<evidence type="ECO:0000256" key="10">
    <source>
        <dbReference type="PIRNR" id="PIRNR002786"/>
    </source>
</evidence>
<evidence type="ECO:0000256" key="7">
    <source>
        <dbReference type="ARBA" id="ARBA00022927"/>
    </source>
</evidence>
<feature type="compositionally biased region" description="Low complexity" evidence="11">
    <location>
        <begin position="202"/>
        <end position="213"/>
    </location>
</feature>
<keyword evidence="6 12" id="KW-0812">Transmembrane</keyword>
<reference evidence="15 16" key="1">
    <citation type="submission" date="2019-11" db="EMBL/GenBank/DDBJ databases">
        <title>Type strains purchased from KCTC, JCM and DSMZ.</title>
        <authorList>
            <person name="Lu H."/>
        </authorList>
    </citation>
    <scope>NUCLEOTIDE SEQUENCE [LARGE SCALE GENOMIC DNA]</scope>
    <source>
        <strain evidence="15 16">KCTC 52429</strain>
    </source>
</reference>
<keyword evidence="4 10" id="KW-1003">Cell membrane</keyword>
<proteinExistence type="inferred from homology"/>
<dbReference type="Pfam" id="PF21687">
    <property type="entry name" value="T2SSK_1st"/>
    <property type="match status" value="1"/>
</dbReference>
<dbReference type="RefSeq" id="WP_170299999.1">
    <property type="nucleotide sequence ID" value="NZ_BMKG01000013.1"/>
</dbReference>
<dbReference type="PANTHER" id="PTHR38831">
    <property type="entry name" value="TYPE II SECRETION SYSTEM PROTEIN K"/>
    <property type="match status" value="1"/>
</dbReference>
<evidence type="ECO:0000256" key="12">
    <source>
        <dbReference type="SAM" id="Phobius"/>
    </source>
</evidence>
<comment type="caution">
    <text evidence="15">The sequence shown here is derived from an EMBL/GenBank/DDBJ whole genome shotgun (WGS) entry which is preliminary data.</text>
</comment>
<dbReference type="GO" id="GO:0009306">
    <property type="term" value="P:protein secretion"/>
    <property type="evidence" value="ECO:0007669"/>
    <property type="project" value="InterPro"/>
</dbReference>
<dbReference type="PANTHER" id="PTHR38831:SF1">
    <property type="entry name" value="TYPE II SECRETION SYSTEM PROTEIN K-RELATED"/>
    <property type="match status" value="1"/>
</dbReference>
<evidence type="ECO:0000256" key="6">
    <source>
        <dbReference type="ARBA" id="ARBA00022692"/>
    </source>
</evidence>
<dbReference type="Gene3D" id="3.30.1300.30">
    <property type="entry name" value="GSPII I/J protein-like"/>
    <property type="match status" value="1"/>
</dbReference>
<sequence length="357" mass="39225">MRPPRFRFHFDGRQRGVAVVTALLLTTLAVTIVASLFWQQQVQVRSMENQRLHLQTRWILRGALDWARLILQQDGRDNQQITRADGVWATPLADTRLDDYLERERQNNETYDATISGQIFDAQARYNLGNLADAGGTVDPKQLEVFKRLLTLLQLDTAPAQRVADLMAQARKAKGNVPGQTGQQGQTGQGQAGLQGQGQQGQGSQQGSVSGGTARQGTTSSGRVELEPLRVEDLLAVAGVTQQSIERLRDFVIVLPPGVQVNANTASAEVLASLAPNVSLADAQTLIAQRKRTPWGQGNSLAYPASQPTVATVYHSDYFLVQSQVRLERAALVTWSLIRREGGNTNFVAKPLWIREL</sequence>
<keyword evidence="3 10" id="KW-0813">Transport</keyword>
<dbReference type="InterPro" id="IPR049179">
    <property type="entry name" value="T2SSK_SAM-like_2nd"/>
</dbReference>
<dbReference type="PIRSF" id="PIRSF002786">
    <property type="entry name" value="XcpX"/>
    <property type="match status" value="1"/>
</dbReference>
<dbReference type="InterPro" id="IPR005628">
    <property type="entry name" value="GspK"/>
</dbReference>
<dbReference type="Pfam" id="PF03934">
    <property type="entry name" value="T2SSK"/>
    <property type="match status" value="1"/>
</dbReference>
<dbReference type="InterPro" id="IPR049031">
    <property type="entry name" value="T2SSK_SAM-like_1st"/>
</dbReference>
<dbReference type="GO" id="GO:0005886">
    <property type="term" value="C:plasma membrane"/>
    <property type="evidence" value="ECO:0007669"/>
    <property type="project" value="UniProtKB-SubCell"/>
</dbReference>
<evidence type="ECO:0000313" key="15">
    <source>
        <dbReference type="EMBL" id="MTV52954.1"/>
    </source>
</evidence>
<evidence type="ECO:0000256" key="11">
    <source>
        <dbReference type="SAM" id="MobiDB-lite"/>
    </source>
</evidence>
<dbReference type="SUPFAM" id="SSF54523">
    <property type="entry name" value="Pili subunits"/>
    <property type="match status" value="1"/>
</dbReference>
<feature type="region of interest" description="Disordered" evidence="11">
    <location>
        <begin position="172"/>
        <end position="225"/>
    </location>
</feature>
<accession>A0A6I3SV83</accession>
<keyword evidence="8 12" id="KW-1133">Transmembrane helix</keyword>
<evidence type="ECO:0000256" key="2">
    <source>
        <dbReference type="ARBA" id="ARBA00007246"/>
    </source>
</evidence>
<dbReference type="Proteomes" id="UP000430634">
    <property type="component" value="Unassembled WGS sequence"/>
</dbReference>
<comment type="similarity">
    <text evidence="2 10">Belongs to the GSP K family.</text>
</comment>
<gene>
    <name evidence="15" type="ORF">GM672_09445</name>
</gene>
<comment type="subcellular location">
    <subcellularLocation>
        <location evidence="1 10">Cell inner membrane</location>
    </subcellularLocation>
</comment>
<evidence type="ECO:0000259" key="13">
    <source>
        <dbReference type="Pfam" id="PF03934"/>
    </source>
</evidence>
<dbReference type="AlphaFoldDB" id="A0A6I3SV83"/>
<dbReference type="NCBIfam" id="NF037980">
    <property type="entry name" value="T2SS_GspK"/>
    <property type="match status" value="1"/>
</dbReference>